<gene>
    <name evidence="1" type="ORF">KY290_016689</name>
</gene>
<comment type="caution">
    <text evidence="1">The sequence shown here is derived from an EMBL/GenBank/DDBJ whole genome shotgun (WGS) entry which is preliminary data.</text>
</comment>
<proteinExistence type="predicted"/>
<dbReference type="Proteomes" id="UP000826656">
    <property type="component" value="Unassembled WGS sequence"/>
</dbReference>
<evidence type="ECO:0000313" key="2">
    <source>
        <dbReference type="Proteomes" id="UP000826656"/>
    </source>
</evidence>
<reference evidence="1 2" key="1">
    <citation type="journal article" date="2021" name="bioRxiv">
        <title>Chromosome-scale and haplotype-resolved genome assembly of a tetraploid potato cultivar.</title>
        <authorList>
            <person name="Sun H."/>
            <person name="Jiao W.-B."/>
            <person name="Krause K."/>
            <person name="Campoy J.A."/>
            <person name="Goel M."/>
            <person name="Folz-Donahue K."/>
            <person name="Kukat C."/>
            <person name="Huettel B."/>
            <person name="Schneeberger K."/>
        </authorList>
    </citation>
    <scope>NUCLEOTIDE SEQUENCE [LARGE SCALE GENOMIC DNA]</scope>
    <source>
        <strain evidence="1">SolTubOtavaFocal</strain>
        <tissue evidence="1">Leaves</tissue>
    </source>
</reference>
<keyword evidence="2" id="KW-1185">Reference proteome</keyword>
<sequence length="92" mass="9933">MMHLMQFFQNMQGVGQGGSTSDVNANLVQYAGASEHMSFHPKFFTKLTALSSPLYINLPNSFRVKDPSVKTPLVLGEAKDGMISVGGPGLIF</sequence>
<organism evidence="1 2">
    <name type="scientific">Solanum tuberosum</name>
    <name type="common">Potato</name>
    <dbReference type="NCBI Taxonomy" id="4113"/>
    <lineage>
        <taxon>Eukaryota</taxon>
        <taxon>Viridiplantae</taxon>
        <taxon>Streptophyta</taxon>
        <taxon>Embryophyta</taxon>
        <taxon>Tracheophyta</taxon>
        <taxon>Spermatophyta</taxon>
        <taxon>Magnoliopsida</taxon>
        <taxon>eudicotyledons</taxon>
        <taxon>Gunneridae</taxon>
        <taxon>Pentapetalae</taxon>
        <taxon>asterids</taxon>
        <taxon>lamiids</taxon>
        <taxon>Solanales</taxon>
        <taxon>Solanaceae</taxon>
        <taxon>Solanoideae</taxon>
        <taxon>Solaneae</taxon>
        <taxon>Solanum</taxon>
    </lineage>
</organism>
<protein>
    <submittedName>
        <fullName evidence="1">Uncharacterized protein</fullName>
    </submittedName>
</protein>
<dbReference type="EMBL" id="JAIVGD010000013">
    <property type="protein sequence ID" value="KAH0760616.1"/>
    <property type="molecule type" value="Genomic_DNA"/>
</dbReference>
<accession>A0ABQ7V988</accession>
<name>A0ABQ7V988_SOLTU</name>
<evidence type="ECO:0000313" key="1">
    <source>
        <dbReference type="EMBL" id="KAH0760616.1"/>
    </source>
</evidence>